<dbReference type="Pfam" id="PF07690">
    <property type="entry name" value="MFS_1"/>
    <property type="match status" value="1"/>
</dbReference>
<dbReference type="InterPro" id="IPR011701">
    <property type="entry name" value="MFS"/>
</dbReference>
<gene>
    <name evidence="8" type="ORF">MCHLO_03634</name>
</gene>
<feature type="transmembrane region" description="Helical" evidence="6">
    <location>
        <begin position="50"/>
        <end position="70"/>
    </location>
</feature>
<keyword evidence="9" id="KW-1185">Reference proteome</keyword>
<evidence type="ECO:0000256" key="5">
    <source>
        <dbReference type="SAM" id="MobiDB-lite"/>
    </source>
</evidence>
<feature type="domain" description="Major facilitator superfamily (MFS) profile" evidence="7">
    <location>
        <begin position="54"/>
        <end position="542"/>
    </location>
</feature>
<sequence length="975" mass="106842">MLFGRFLNVTTMAMGPTTEKPTTPVRRSSDTDDDDATLASPPQPSKKSRAFYLSFLAIMVATFLSALDLTAVATALPTIARALDDTHGDFTWIGSAYALASTAFIPLSANLSHAFGRNPIFLAAVTIFAVGSAIAGASKSMPMLIAGRGVQGIGGGGILALAEILTADLVPLSERGLYRGLLGLVWSFASVIGPPVGGALANGSDNGWRWLFYLNLPVSSMAFVLICVFLNVRRPEGSIKKKLGTVDWIGNILVIFGSGLAIVGLTWGGIRYSWSSVNVLAPLFLGFTLLFGFGVYEACVPANPTIPLDIIGNRTSLSGLIATASHAICSITAIYFMPVYLQACLGATPLQSAVDFLPGSGFSAPTALIAGATIKITQRYRLANWVGWVIMIVGAGMLSLLKDDSPKGDWVGFQILFSTGMGILFTAPIFPVLAPLPIDRAPSAIALFTFTRAFFQAWGITIASTILQNKLETNLPVAFLAEFPQGYEIAYAAIPVISKLEQPLKGAVQAGFAASLSTMWKVMVGIAVVGFLASLCMKEIPLATVVDEKNEPDARSSMNPYDAEPSPMPPMAAETARSASLFSQLRHFNPLAFFPSTTTTTTQSTSAFSPLLHEDPMASNCTPLAPQRHVHDLVPTPTPTRPSTPRPNCLPTVKSIITSISSRASRTQKPVHIEVQRQFQTEEELLDENASMLTPTVVSECVAMWGGRTATMRDDSSMSLFDDTPPLTPESPDAGSLSPSSRDSEMGYESCNEEENDFAFVRPRSQEIKEGKKPARTIDYDTLLDDISPATQEEPTATKTTAEADDADEWYGLEYMLELSTRERRASETPIIASGEHSKSRESWLALHQGTVHPFYENEEFSHWQNWHRYLDRLDEKRRHRRGRAFRNHAKDMAWVYADEMYTRDCIVYQEEARGWADRYLFDRLEWLEHQRQDSYHPPHKHSRAWHLKRSRSVSALRELCTPPRIVCYSSFCEV</sequence>
<evidence type="ECO:0000259" key="7">
    <source>
        <dbReference type="PROSITE" id="PS50850"/>
    </source>
</evidence>
<organism evidence="8 9">
    <name type="scientific">Mycena chlorophos</name>
    <name type="common">Agaric fungus</name>
    <name type="synonym">Agaricus chlorophos</name>
    <dbReference type="NCBI Taxonomy" id="658473"/>
    <lineage>
        <taxon>Eukaryota</taxon>
        <taxon>Fungi</taxon>
        <taxon>Dikarya</taxon>
        <taxon>Basidiomycota</taxon>
        <taxon>Agaricomycotina</taxon>
        <taxon>Agaricomycetes</taxon>
        <taxon>Agaricomycetidae</taxon>
        <taxon>Agaricales</taxon>
        <taxon>Marasmiineae</taxon>
        <taxon>Mycenaceae</taxon>
        <taxon>Mycena</taxon>
    </lineage>
</organism>
<name>A0ABQ0L4L6_MYCCL</name>
<accession>A0ABQ0L4L6</accession>
<keyword evidence="4 6" id="KW-0472">Membrane</keyword>
<feature type="region of interest" description="Disordered" evidence="5">
    <location>
        <begin position="14"/>
        <end position="43"/>
    </location>
</feature>
<feature type="transmembrane region" description="Helical" evidence="6">
    <location>
        <begin position="382"/>
        <end position="401"/>
    </location>
</feature>
<proteinExistence type="predicted"/>
<dbReference type="CDD" id="cd17502">
    <property type="entry name" value="MFS_Azr1_MDR_like"/>
    <property type="match status" value="1"/>
</dbReference>
<evidence type="ECO:0000256" key="6">
    <source>
        <dbReference type="SAM" id="Phobius"/>
    </source>
</evidence>
<dbReference type="InterPro" id="IPR036259">
    <property type="entry name" value="MFS_trans_sf"/>
</dbReference>
<feature type="transmembrane region" description="Helical" evidence="6">
    <location>
        <begin position="356"/>
        <end position="375"/>
    </location>
</feature>
<dbReference type="Proteomes" id="UP000815677">
    <property type="component" value="Unassembled WGS sequence"/>
</dbReference>
<evidence type="ECO:0000256" key="1">
    <source>
        <dbReference type="ARBA" id="ARBA00004141"/>
    </source>
</evidence>
<evidence type="ECO:0000256" key="4">
    <source>
        <dbReference type="ARBA" id="ARBA00023136"/>
    </source>
</evidence>
<feature type="transmembrane region" description="Helical" evidence="6">
    <location>
        <begin position="120"/>
        <end position="138"/>
    </location>
</feature>
<dbReference type="SUPFAM" id="SSF103473">
    <property type="entry name" value="MFS general substrate transporter"/>
    <property type="match status" value="1"/>
</dbReference>
<feature type="transmembrane region" description="Helical" evidence="6">
    <location>
        <begin position="210"/>
        <end position="232"/>
    </location>
</feature>
<feature type="transmembrane region" description="Helical" evidence="6">
    <location>
        <begin position="413"/>
        <end position="433"/>
    </location>
</feature>
<reference evidence="8" key="1">
    <citation type="submission" date="2014-09" db="EMBL/GenBank/DDBJ databases">
        <title>Genome sequence of the luminous mushroom Mycena chlorophos for searching fungal bioluminescence genes.</title>
        <authorList>
            <person name="Tanaka Y."/>
            <person name="Kasuga D."/>
            <person name="Oba Y."/>
            <person name="Hase S."/>
            <person name="Sato K."/>
            <person name="Oba Y."/>
            <person name="Sakakibara Y."/>
        </authorList>
    </citation>
    <scope>NUCLEOTIDE SEQUENCE</scope>
</reference>
<keyword evidence="3 6" id="KW-1133">Transmembrane helix</keyword>
<dbReference type="PRINTS" id="PR01036">
    <property type="entry name" value="TCRTETB"/>
</dbReference>
<feature type="transmembrane region" description="Helical" evidence="6">
    <location>
        <begin position="150"/>
        <end position="170"/>
    </location>
</feature>
<dbReference type="PROSITE" id="PS50850">
    <property type="entry name" value="MFS"/>
    <property type="match status" value="1"/>
</dbReference>
<feature type="transmembrane region" description="Helical" evidence="6">
    <location>
        <begin position="445"/>
        <end position="467"/>
    </location>
</feature>
<feature type="region of interest" description="Disordered" evidence="5">
    <location>
        <begin position="714"/>
        <end position="749"/>
    </location>
</feature>
<feature type="transmembrane region" description="Helical" evidence="6">
    <location>
        <begin position="252"/>
        <end position="270"/>
    </location>
</feature>
<comment type="subcellular location">
    <subcellularLocation>
        <location evidence="1">Membrane</location>
        <topology evidence="1">Multi-pass membrane protein</topology>
    </subcellularLocation>
</comment>
<dbReference type="Gene3D" id="1.20.1250.20">
    <property type="entry name" value="MFS general substrate transporter like domains"/>
    <property type="match status" value="1"/>
</dbReference>
<dbReference type="EMBL" id="DF842145">
    <property type="protein sequence ID" value="GAT46094.1"/>
    <property type="molecule type" value="Genomic_DNA"/>
</dbReference>
<evidence type="ECO:0000313" key="8">
    <source>
        <dbReference type="EMBL" id="GAT46094.1"/>
    </source>
</evidence>
<evidence type="ECO:0000313" key="9">
    <source>
        <dbReference type="Proteomes" id="UP000815677"/>
    </source>
</evidence>
<protein>
    <recommendedName>
        <fullName evidence="7">Major facilitator superfamily (MFS) profile domain-containing protein</fullName>
    </recommendedName>
</protein>
<evidence type="ECO:0000256" key="3">
    <source>
        <dbReference type="ARBA" id="ARBA00022989"/>
    </source>
</evidence>
<feature type="transmembrane region" description="Helical" evidence="6">
    <location>
        <begin position="317"/>
        <end position="336"/>
    </location>
</feature>
<feature type="region of interest" description="Disordered" evidence="5">
    <location>
        <begin position="551"/>
        <end position="572"/>
    </location>
</feature>
<dbReference type="InterPro" id="IPR020846">
    <property type="entry name" value="MFS_dom"/>
</dbReference>
<dbReference type="PANTHER" id="PTHR23501:SF102">
    <property type="entry name" value="DRUG TRANSPORTER, PUTATIVE (AFU_ORTHOLOGUE AFUA_3G08530)-RELATED"/>
    <property type="match status" value="1"/>
</dbReference>
<feature type="transmembrane region" description="Helical" evidence="6">
    <location>
        <begin position="177"/>
        <end position="198"/>
    </location>
</feature>
<dbReference type="PANTHER" id="PTHR23501">
    <property type="entry name" value="MAJOR FACILITATOR SUPERFAMILY"/>
    <property type="match status" value="1"/>
</dbReference>
<keyword evidence="2 6" id="KW-0812">Transmembrane</keyword>
<feature type="transmembrane region" description="Helical" evidence="6">
    <location>
        <begin position="276"/>
        <end position="296"/>
    </location>
</feature>
<evidence type="ECO:0000256" key="2">
    <source>
        <dbReference type="ARBA" id="ARBA00022692"/>
    </source>
</evidence>
<feature type="transmembrane region" description="Helical" evidence="6">
    <location>
        <begin position="90"/>
        <end position="108"/>
    </location>
</feature>